<dbReference type="EMBL" id="AACS02000007">
    <property type="protein sequence ID" value="EAU81092.1"/>
    <property type="molecule type" value="Genomic_DNA"/>
</dbReference>
<protein>
    <submittedName>
        <fullName evidence="1">Uncharacterized protein</fullName>
    </submittedName>
</protein>
<dbReference type="GeneID" id="6017340"/>
<dbReference type="AlphaFoldDB" id="A8PDX4"/>
<evidence type="ECO:0000313" key="1">
    <source>
        <dbReference type="EMBL" id="EAU81092.1"/>
    </source>
</evidence>
<dbReference type="VEuPathDB" id="FungiDB:CC1G_09734"/>
<organism evidence="1 2">
    <name type="scientific">Coprinopsis cinerea (strain Okayama-7 / 130 / ATCC MYA-4618 / FGSC 9003)</name>
    <name type="common">Inky cap fungus</name>
    <name type="synonym">Hormographiella aspergillata</name>
    <dbReference type="NCBI Taxonomy" id="240176"/>
    <lineage>
        <taxon>Eukaryota</taxon>
        <taxon>Fungi</taxon>
        <taxon>Dikarya</taxon>
        <taxon>Basidiomycota</taxon>
        <taxon>Agaricomycotina</taxon>
        <taxon>Agaricomycetes</taxon>
        <taxon>Agaricomycetidae</taxon>
        <taxon>Agaricales</taxon>
        <taxon>Agaricineae</taxon>
        <taxon>Psathyrellaceae</taxon>
        <taxon>Coprinopsis</taxon>
    </lineage>
</organism>
<dbReference type="RefSeq" id="XP_001840683.1">
    <property type="nucleotide sequence ID" value="XM_001840631.1"/>
</dbReference>
<dbReference type="Proteomes" id="UP000001861">
    <property type="component" value="Unassembled WGS sequence"/>
</dbReference>
<accession>A8PDX4</accession>
<keyword evidence="2" id="KW-1185">Reference proteome</keyword>
<gene>
    <name evidence="1" type="ORF">CC1G_09734</name>
</gene>
<evidence type="ECO:0000313" key="2">
    <source>
        <dbReference type="Proteomes" id="UP000001861"/>
    </source>
</evidence>
<sequence length="100" mass="11539">MTDVSVQKKAEFVKHMQDALECLYNLATTANLHIADITPRLEWLNEYTDQLPSDAQHDHSENLTDSIAALAALQKTIRRMLKEIRDGRLRTREYIAEDVE</sequence>
<proteinExistence type="predicted"/>
<dbReference type="InParanoid" id="A8PDX4"/>
<dbReference type="KEGG" id="cci:CC1G_09734"/>
<name>A8PDX4_COPC7</name>
<reference evidence="1 2" key="1">
    <citation type="journal article" date="2010" name="Proc. Natl. Acad. Sci. U.S.A.">
        <title>Insights into evolution of multicellular fungi from the assembled chromosomes of the mushroom Coprinopsis cinerea (Coprinus cinereus).</title>
        <authorList>
            <person name="Stajich J.E."/>
            <person name="Wilke S.K."/>
            <person name="Ahren D."/>
            <person name="Au C.H."/>
            <person name="Birren B.W."/>
            <person name="Borodovsky M."/>
            <person name="Burns C."/>
            <person name="Canback B."/>
            <person name="Casselton L.A."/>
            <person name="Cheng C.K."/>
            <person name="Deng J."/>
            <person name="Dietrich F.S."/>
            <person name="Fargo D.C."/>
            <person name="Farman M.L."/>
            <person name="Gathman A.C."/>
            <person name="Goldberg J."/>
            <person name="Guigo R."/>
            <person name="Hoegger P.J."/>
            <person name="Hooker J.B."/>
            <person name="Huggins A."/>
            <person name="James T.Y."/>
            <person name="Kamada T."/>
            <person name="Kilaru S."/>
            <person name="Kodira C."/>
            <person name="Kues U."/>
            <person name="Kupfer D."/>
            <person name="Kwan H.S."/>
            <person name="Lomsadze A."/>
            <person name="Li W."/>
            <person name="Lilly W.W."/>
            <person name="Ma L.J."/>
            <person name="Mackey A.J."/>
            <person name="Manning G."/>
            <person name="Martin F."/>
            <person name="Muraguchi H."/>
            <person name="Natvig D.O."/>
            <person name="Palmerini H."/>
            <person name="Ramesh M.A."/>
            <person name="Rehmeyer C.J."/>
            <person name="Roe B.A."/>
            <person name="Shenoy N."/>
            <person name="Stanke M."/>
            <person name="Ter-Hovhannisyan V."/>
            <person name="Tunlid A."/>
            <person name="Velagapudi R."/>
            <person name="Vision T.J."/>
            <person name="Zeng Q."/>
            <person name="Zolan M.E."/>
            <person name="Pukkila P.J."/>
        </authorList>
    </citation>
    <scope>NUCLEOTIDE SEQUENCE [LARGE SCALE GENOMIC DNA]</scope>
    <source>
        <strain evidence="2">Okayama-7 / 130 / ATCC MYA-4618 / FGSC 9003</strain>
    </source>
</reference>
<comment type="caution">
    <text evidence="1">The sequence shown here is derived from an EMBL/GenBank/DDBJ whole genome shotgun (WGS) entry which is preliminary data.</text>
</comment>